<name>A0A2D6LPH9_9ARCH</name>
<accession>A0A2D6LPH9</accession>
<dbReference type="EMBL" id="NZBD01000007">
    <property type="protein sequence ID" value="MAG18103.1"/>
    <property type="molecule type" value="Genomic_DNA"/>
</dbReference>
<evidence type="ECO:0000313" key="1">
    <source>
        <dbReference type="EMBL" id="MAG18103.1"/>
    </source>
</evidence>
<gene>
    <name evidence="1" type="ORF">CL944_01360</name>
</gene>
<reference evidence="2" key="1">
    <citation type="submission" date="2017-09" db="EMBL/GenBank/DDBJ databases">
        <title>The Reconstruction of 2,631 Draft Metagenome-Assembled Genomes from the Global Oceans.</title>
        <authorList>
            <person name="Tully B.J."/>
            <person name="Graham E.D."/>
            <person name="Heidelberg J.F."/>
        </authorList>
    </citation>
    <scope>NUCLEOTIDE SEQUENCE [LARGE SCALE GENOMIC DNA]</scope>
</reference>
<organism evidence="1 2">
    <name type="scientific">Candidatus Iainarchaeum sp</name>
    <dbReference type="NCBI Taxonomy" id="3101447"/>
    <lineage>
        <taxon>Archaea</taxon>
        <taxon>Candidatus Iainarchaeota</taxon>
        <taxon>Candidatus Iainarchaeia</taxon>
        <taxon>Candidatus Iainarchaeales</taxon>
        <taxon>Candidatus Iainarchaeaceae</taxon>
        <taxon>Candidatus Iainarchaeum</taxon>
    </lineage>
</organism>
<protein>
    <submittedName>
        <fullName evidence="1">Uncharacterized protein</fullName>
    </submittedName>
</protein>
<comment type="caution">
    <text evidence="1">The sequence shown here is derived from an EMBL/GenBank/DDBJ whole genome shotgun (WGS) entry which is preliminary data.</text>
</comment>
<dbReference type="AlphaFoldDB" id="A0A2D6LPH9"/>
<sequence>MRINFGFLKRLTKKGREERRKEAIAARAEKEFLENNRDFTGIIHSTLANFQELEIKRDTVIGPEKVGVLVKMEKPGKELIAEYQKQEAAASVHQLKYGGKLSKETKEIVERIISENPTKTWNVATRIFTIKKERIELQRKLN</sequence>
<dbReference type="Proteomes" id="UP000226712">
    <property type="component" value="Unassembled WGS sequence"/>
</dbReference>
<evidence type="ECO:0000313" key="2">
    <source>
        <dbReference type="Proteomes" id="UP000226712"/>
    </source>
</evidence>
<proteinExistence type="predicted"/>